<accession>A0AA37WWJ9</accession>
<reference evidence="2" key="1">
    <citation type="journal article" date="2019" name="Int. J. Syst. Evol. Microbiol.">
        <title>The Global Catalogue of Microorganisms (GCM) 10K type strain sequencing project: providing services to taxonomists for standard genome sequencing and annotation.</title>
        <authorList>
            <consortium name="The Broad Institute Genomics Platform"/>
            <consortium name="The Broad Institute Genome Sequencing Center for Infectious Disease"/>
            <person name="Wu L."/>
            <person name="Ma J."/>
        </authorList>
    </citation>
    <scope>NUCLEOTIDE SEQUENCE [LARGE SCALE GENOMIC DNA]</scope>
    <source>
        <strain evidence="2">NBRC 103632</strain>
    </source>
</reference>
<dbReference type="EMBL" id="BSPL01000025">
    <property type="protein sequence ID" value="GLS73363.1"/>
    <property type="molecule type" value="Genomic_DNA"/>
</dbReference>
<protein>
    <submittedName>
        <fullName evidence="1">Uncharacterized protein</fullName>
    </submittedName>
</protein>
<sequence length="100" mass="9996">MSSTTPPEGSSGSRPAGARKILRIGSSHARDFAVIHPRNLPQIVQSDPGAACARKTLRALACAAAIDIACAPLHATRAKALAERADAAALGSFAGAAAPA</sequence>
<dbReference type="AlphaFoldDB" id="A0AA37WWJ9"/>
<organism evidence="1 2">
    <name type="scientific">Methylobacterium tardum</name>
    <dbReference type="NCBI Taxonomy" id="374432"/>
    <lineage>
        <taxon>Bacteria</taxon>
        <taxon>Pseudomonadati</taxon>
        <taxon>Pseudomonadota</taxon>
        <taxon>Alphaproteobacteria</taxon>
        <taxon>Hyphomicrobiales</taxon>
        <taxon>Methylobacteriaceae</taxon>
        <taxon>Methylobacterium</taxon>
    </lineage>
</organism>
<dbReference type="Proteomes" id="UP001157440">
    <property type="component" value="Unassembled WGS sequence"/>
</dbReference>
<evidence type="ECO:0000313" key="2">
    <source>
        <dbReference type="Proteomes" id="UP001157440"/>
    </source>
</evidence>
<evidence type="ECO:0000313" key="1">
    <source>
        <dbReference type="EMBL" id="GLS73363.1"/>
    </source>
</evidence>
<proteinExistence type="predicted"/>
<comment type="caution">
    <text evidence="1">The sequence shown here is derived from an EMBL/GenBank/DDBJ whole genome shotgun (WGS) entry which is preliminary data.</text>
</comment>
<keyword evidence="2" id="KW-1185">Reference proteome</keyword>
<gene>
    <name evidence="1" type="ORF">GCM10007890_53780</name>
</gene>
<name>A0AA37WWJ9_9HYPH</name>